<reference evidence="2" key="1">
    <citation type="submission" date="2020-09" db="EMBL/GenBank/DDBJ databases">
        <title>Genome-Enabled Discovery of Anthraquinone Biosynthesis in Senna tora.</title>
        <authorList>
            <person name="Kang S.-H."/>
            <person name="Pandey R.P."/>
            <person name="Lee C.-M."/>
            <person name="Sim J.-S."/>
            <person name="Jeong J.-T."/>
            <person name="Choi B.-S."/>
            <person name="Jung M."/>
            <person name="Ginzburg D."/>
            <person name="Zhao K."/>
            <person name="Won S.Y."/>
            <person name="Oh T.-J."/>
            <person name="Yu Y."/>
            <person name="Kim N.-H."/>
            <person name="Lee O.R."/>
            <person name="Lee T.-H."/>
            <person name="Bashyal P."/>
            <person name="Kim T.-S."/>
            <person name="Lee W.-H."/>
            <person name="Kawkins C."/>
            <person name="Kim C.-K."/>
            <person name="Kim J.S."/>
            <person name="Ahn B.O."/>
            <person name="Rhee S.Y."/>
            <person name="Sohng J.K."/>
        </authorList>
    </citation>
    <scope>NUCLEOTIDE SEQUENCE</scope>
    <source>
        <tissue evidence="2">Leaf</tissue>
    </source>
</reference>
<keyword evidence="3" id="KW-1185">Reference proteome</keyword>
<evidence type="ECO:0000313" key="3">
    <source>
        <dbReference type="Proteomes" id="UP000634136"/>
    </source>
</evidence>
<dbReference type="EMBL" id="JAAIUW010000007">
    <property type="protein sequence ID" value="KAF7824759.1"/>
    <property type="molecule type" value="Genomic_DNA"/>
</dbReference>
<dbReference type="Proteomes" id="UP000634136">
    <property type="component" value="Unassembled WGS sequence"/>
</dbReference>
<feature type="domain" description="HD-Zip IV C-terminal" evidence="1">
    <location>
        <begin position="61"/>
        <end position="94"/>
    </location>
</feature>
<accession>A0A834TV45</accession>
<sequence>MPPLLPEWSVIDYLPSLLEWFIGVRRHRLRFCSAFVCPSRFFLTEVMKFEDLKELGSESIVKWDILSNDGVVQEMAHIANGRDTGNCVSLLRVNVMYVGFAQPRTIIKKSSKKSC</sequence>
<dbReference type="AlphaFoldDB" id="A0A834TV45"/>
<proteinExistence type="predicted"/>
<name>A0A834TV45_9FABA</name>
<dbReference type="InterPro" id="IPR057993">
    <property type="entry name" value="HD-Zip_IV_C"/>
</dbReference>
<keyword evidence="2" id="KW-0371">Homeobox</keyword>
<dbReference type="GO" id="GO:0003677">
    <property type="term" value="F:DNA binding"/>
    <property type="evidence" value="ECO:0007669"/>
    <property type="project" value="UniProtKB-KW"/>
</dbReference>
<protein>
    <submittedName>
        <fullName evidence="2">Homeobox-leucine zipper protein HDG2-like isoform X1</fullName>
    </submittedName>
</protein>
<keyword evidence="2" id="KW-0238">DNA-binding</keyword>
<dbReference type="InterPro" id="IPR042160">
    <property type="entry name" value="HD-Zip_IV"/>
</dbReference>
<dbReference type="OrthoDB" id="6159439at2759"/>
<dbReference type="PANTHER" id="PTHR45654:SF93">
    <property type="entry name" value="HOMEOBOX-LEUCINE ZIPPER PROTEIN HDG2-RELATED"/>
    <property type="match status" value="1"/>
</dbReference>
<dbReference type="PANTHER" id="PTHR45654">
    <property type="entry name" value="HOMEOBOX-LEUCINE ZIPPER PROTEIN MERISTEM L1"/>
    <property type="match status" value="1"/>
</dbReference>
<dbReference type="Pfam" id="PF25797">
    <property type="entry name" value="PDF2_C"/>
    <property type="match status" value="1"/>
</dbReference>
<organism evidence="2 3">
    <name type="scientific">Senna tora</name>
    <dbReference type="NCBI Taxonomy" id="362788"/>
    <lineage>
        <taxon>Eukaryota</taxon>
        <taxon>Viridiplantae</taxon>
        <taxon>Streptophyta</taxon>
        <taxon>Embryophyta</taxon>
        <taxon>Tracheophyta</taxon>
        <taxon>Spermatophyta</taxon>
        <taxon>Magnoliopsida</taxon>
        <taxon>eudicotyledons</taxon>
        <taxon>Gunneridae</taxon>
        <taxon>Pentapetalae</taxon>
        <taxon>rosids</taxon>
        <taxon>fabids</taxon>
        <taxon>Fabales</taxon>
        <taxon>Fabaceae</taxon>
        <taxon>Caesalpinioideae</taxon>
        <taxon>Cassia clade</taxon>
        <taxon>Senna</taxon>
    </lineage>
</organism>
<gene>
    <name evidence="2" type="ORF">G2W53_022903</name>
</gene>
<evidence type="ECO:0000259" key="1">
    <source>
        <dbReference type="Pfam" id="PF25797"/>
    </source>
</evidence>
<evidence type="ECO:0000313" key="2">
    <source>
        <dbReference type="EMBL" id="KAF7824759.1"/>
    </source>
</evidence>
<comment type="caution">
    <text evidence="2">The sequence shown here is derived from an EMBL/GenBank/DDBJ whole genome shotgun (WGS) entry which is preliminary data.</text>
</comment>